<dbReference type="EMBL" id="PFSC01000048">
    <property type="protein sequence ID" value="PJC33239.1"/>
    <property type="molecule type" value="Genomic_DNA"/>
</dbReference>
<protein>
    <recommendedName>
        <fullName evidence="3">Peptidase C39-like domain-containing protein</fullName>
    </recommendedName>
</protein>
<evidence type="ECO:0000313" key="2">
    <source>
        <dbReference type="Proteomes" id="UP000231383"/>
    </source>
</evidence>
<evidence type="ECO:0008006" key="3">
    <source>
        <dbReference type="Google" id="ProtNLM"/>
    </source>
</evidence>
<comment type="caution">
    <text evidence="1">The sequence shown here is derived from an EMBL/GenBank/DDBJ whole genome shotgun (WGS) entry which is preliminary data.</text>
</comment>
<dbReference type="Proteomes" id="UP000231383">
    <property type="component" value="Unassembled WGS sequence"/>
</dbReference>
<organism evidence="1 2">
    <name type="scientific">Candidatus Roizmanbacteria bacterium CG_4_9_14_0_2_um_filter_39_13</name>
    <dbReference type="NCBI Taxonomy" id="1974839"/>
    <lineage>
        <taxon>Bacteria</taxon>
        <taxon>Candidatus Roizmaniibacteriota</taxon>
    </lineage>
</organism>
<dbReference type="Gene3D" id="3.90.70.10">
    <property type="entry name" value="Cysteine proteinases"/>
    <property type="match status" value="1"/>
</dbReference>
<accession>A0A2M8F1S1</accession>
<name>A0A2M8F1S1_9BACT</name>
<evidence type="ECO:0000313" key="1">
    <source>
        <dbReference type="EMBL" id="PJC33239.1"/>
    </source>
</evidence>
<proteinExistence type="predicted"/>
<reference evidence="2" key="1">
    <citation type="submission" date="2017-09" db="EMBL/GenBank/DDBJ databases">
        <title>Depth-based differentiation of microbial function through sediment-hosted aquifers and enrichment of novel symbionts in the deep terrestrial subsurface.</title>
        <authorList>
            <person name="Probst A.J."/>
            <person name="Ladd B."/>
            <person name="Jarett J.K."/>
            <person name="Geller-Mcgrath D.E."/>
            <person name="Sieber C.M.K."/>
            <person name="Emerson J.B."/>
            <person name="Anantharaman K."/>
            <person name="Thomas B.C."/>
            <person name="Malmstrom R."/>
            <person name="Stieglmeier M."/>
            <person name="Klingl A."/>
            <person name="Woyke T."/>
            <person name="Ryan C.M."/>
            <person name="Banfield J.F."/>
        </authorList>
    </citation>
    <scope>NUCLEOTIDE SEQUENCE [LARGE SCALE GENOMIC DNA]</scope>
</reference>
<sequence>MIGNPVMVWIGNGYLPNGGYSRIMRMAICHWITIWGYDDEKKVFYVYDSAVPKNHHDVTVPIGNVKRTYNEMLRDWSGAWLPRLWGFTNYQYIEISLQK</sequence>
<gene>
    <name evidence="1" type="ORF">CO051_01830</name>
</gene>
<dbReference type="AlphaFoldDB" id="A0A2M8F1S1"/>